<dbReference type="EMBL" id="JACHXJ010000001">
    <property type="protein sequence ID" value="MBB3125781.1"/>
    <property type="molecule type" value="Genomic_DNA"/>
</dbReference>
<reference evidence="1 2" key="1">
    <citation type="submission" date="2020-08" db="EMBL/GenBank/DDBJ databases">
        <title>Genomic Encyclopedia of Type Strains, Phase III (KMG-III): the genomes of soil and plant-associated and newly described type strains.</title>
        <authorList>
            <person name="Whitman W."/>
        </authorList>
    </citation>
    <scope>NUCLEOTIDE SEQUENCE [LARGE SCALE GENOMIC DNA]</scope>
    <source>
        <strain evidence="1 2">CECT 5831</strain>
    </source>
</reference>
<name>A0A839TGF0_9BACL</name>
<gene>
    <name evidence="1" type="ORF">FHS19_000435</name>
</gene>
<evidence type="ECO:0000313" key="2">
    <source>
        <dbReference type="Proteomes" id="UP000517523"/>
    </source>
</evidence>
<dbReference type="Proteomes" id="UP000517523">
    <property type="component" value="Unassembled WGS sequence"/>
</dbReference>
<proteinExistence type="predicted"/>
<dbReference type="AlphaFoldDB" id="A0A839TGF0"/>
<comment type="caution">
    <text evidence="1">The sequence shown here is derived from an EMBL/GenBank/DDBJ whole genome shotgun (WGS) entry which is preliminary data.</text>
</comment>
<organism evidence="1 2">
    <name type="scientific">Paenibacillus rhizosphaerae</name>
    <dbReference type="NCBI Taxonomy" id="297318"/>
    <lineage>
        <taxon>Bacteria</taxon>
        <taxon>Bacillati</taxon>
        <taxon>Bacillota</taxon>
        <taxon>Bacilli</taxon>
        <taxon>Bacillales</taxon>
        <taxon>Paenibacillaceae</taxon>
        <taxon>Paenibacillus</taxon>
    </lineage>
</organism>
<protein>
    <submittedName>
        <fullName evidence="1">Uncharacterized protein</fullName>
    </submittedName>
</protein>
<accession>A0A839TGF0</accession>
<evidence type="ECO:0000313" key="1">
    <source>
        <dbReference type="EMBL" id="MBB3125781.1"/>
    </source>
</evidence>
<sequence>MAQSSFGKYAGRLFPVPYVCFQMRWLRLPRKNEGQVPRRKLEFAVNKHVGACQKLPLM</sequence>